<gene>
    <name evidence="1" type="ORF">OXX778_LOCUS8742</name>
</gene>
<dbReference type="AlphaFoldDB" id="A0A813VY41"/>
<evidence type="ECO:0008006" key="3">
    <source>
        <dbReference type="Google" id="ProtNLM"/>
    </source>
</evidence>
<dbReference type="Proteomes" id="UP000663879">
    <property type="component" value="Unassembled WGS sequence"/>
</dbReference>
<evidence type="ECO:0000313" key="2">
    <source>
        <dbReference type="Proteomes" id="UP000663879"/>
    </source>
</evidence>
<comment type="caution">
    <text evidence="1">The sequence shown here is derived from an EMBL/GenBank/DDBJ whole genome shotgun (WGS) entry which is preliminary data.</text>
</comment>
<dbReference type="EMBL" id="CAJNOC010001231">
    <property type="protein sequence ID" value="CAF0846843.1"/>
    <property type="molecule type" value="Genomic_DNA"/>
</dbReference>
<sequence length="443" mass="51453">MQLFELTAYEKMLLKTSRSGDCLVMSSAFLEMENVVLTKAIVLQALKCMTKRHPFLRSTLLFDSDKVFLKINNSVNDKIEFEWLDLTHKITNRCDLIAICAQFNSTKFNFSDGLQWRTQLIKYKNDAGVKYLINFVINLFLSDGINAMALCIEIINIVNSILNGDICEEMKVILDPIESLDFYSKSLINWKRVEDLIMNKKDGKFLLPIKFGSKDPGFLLDFFKIDSFTTKKIQEICKKNSCRLTAYFYALFTNALKDLYSKNEVKFNRKVIVDLSANMRFRYEKCLDLSDIRCHSSWAKFNTVFNFKNFWHDVKSLDAKIKQKLSVDYGLLFSVTHNYKMLNQFNQDDFILKGVQNDFVLSNLGKYVSEGVKVYPGKIKIKEFYCSDSLQSKPVVCPAIIAHVMLWNDELMIQVGANKSKIDKAYFDDFIQLFKNNLYNNIE</sequence>
<protein>
    <recommendedName>
        <fullName evidence="3">Condensation domain-containing protein</fullName>
    </recommendedName>
</protein>
<accession>A0A813VY41</accession>
<reference evidence="1" key="1">
    <citation type="submission" date="2021-02" db="EMBL/GenBank/DDBJ databases">
        <authorList>
            <person name="Nowell W R."/>
        </authorList>
    </citation>
    <scope>NUCLEOTIDE SEQUENCE</scope>
    <source>
        <strain evidence="1">Ploen Becks lab</strain>
    </source>
</reference>
<proteinExistence type="predicted"/>
<keyword evidence="2" id="KW-1185">Reference proteome</keyword>
<dbReference type="InterPro" id="IPR052058">
    <property type="entry name" value="Alcohol_O-acetyltransferase"/>
</dbReference>
<dbReference type="PANTHER" id="PTHR28037:SF1">
    <property type="entry name" value="ALCOHOL O-ACETYLTRANSFERASE 1-RELATED"/>
    <property type="match status" value="1"/>
</dbReference>
<name>A0A813VY41_9BILA</name>
<evidence type="ECO:0000313" key="1">
    <source>
        <dbReference type="EMBL" id="CAF0846843.1"/>
    </source>
</evidence>
<dbReference type="SUPFAM" id="SSF52777">
    <property type="entry name" value="CoA-dependent acyltransferases"/>
    <property type="match status" value="1"/>
</dbReference>
<organism evidence="1 2">
    <name type="scientific">Brachionus calyciflorus</name>
    <dbReference type="NCBI Taxonomy" id="104777"/>
    <lineage>
        <taxon>Eukaryota</taxon>
        <taxon>Metazoa</taxon>
        <taxon>Spiralia</taxon>
        <taxon>Gnathifera</taxon>
        <taxon>Rotifera</taxon>
        <taxon>Eurotatoria</taxon>
        <taxon>Monogononta</taxon>
        <taxon>Pseudotrocha</taxon>
        <taxon>Ploima</taxon>
        <taxon>Brachionidae</taxon>
        <taxon>Brachionus</taxon>
    </lineage>
</organism>
<dbReference type="PANTHER" id="PTHR28037">
    <property type="entry name" value="ALCOHOL O-ACETYLTRANSFERASE 1-RELATED"/>
    <property type="match status" value="1"/>
</dbReference>